<accession>A0AB33AEF6</accession>
<evidence type="ECO:0000313" key="2">
    <source>
        <dbReference type="Proteomes" id="UP000013961"/>
    </source>
</evidence>
<proteinExistence type="predicted"/>
<organism evidence="1 2">
    <name type="scientific">Mycobacteroides abscessus subsp. bolletii 50594</name>
    <dbReference type="NCBI Taxonomy" id="1303024"/>
    <lineage>
        <taxon>Bacteria</taxon>
        <taxon>Bacillati</taxon>
        <taxon>Actinomycetota</taxon>
        <taxon>Actinomycetes</taxon>
        <taxon>Mycobacteriales</taxon>
        <taxon>Mycobacteriaceae</taxon>
        <taxon>Mycobacteroides</taxon>
        <taxon>Mycobacteroides abscessus</taxon>
    </lineage>
</organism>
<dbReference type="KEGG" id="mabb:MASS_3422"/>
<name>A0AB33AEF6_9MYCO</name>
<dbReference type="Proteomes" id="UP000013961">
    <property type="component" value="Chromosome"/>
</dbReference>
<protein>
    <submittedName>
        <fullName evidence="1">Uncharacterized protein</fullName>
    </submittedName>
</protein>
<dbReference type="AlphaFoldDB" id="A0AB33AEF6"/>
<dbReference type="EMBL" id="CP004374">
    <property type="protein sequence ID" value="AGM30024.1"/>
    <property type="molecule type" value="Genomic_DNA"/>
</dbReference>
<sequence>MLLMTAYEVSAFIETNEHPELIRLRMADVIEGAGIKLGDIALTRAKDQAPTNGDDNPARQGDCTKLCGAPGCASWGCLS</sequence>
<evidence type="ECO:0000313" key="1">
    <source>
        <dbReference type="EMBL" id="AGM30024.1"/>
    </source>
</evidence>
<reference evidence="1 2" key="1">
    <citation type="journal article" date="2013" name="Genome Announc.">
        <title>Complete Genome Sequence of Mycobacterium massiliense Clinical Strain Asan 50594, Belonging to the Type II Genotype.</title>
        <authorList>
            <person name="Kim B.J."/>
            <person name="Kim B.R."/>
            <person name="Hong S.H."/>
            <person name="Seok S.H."/>
            <person name="Kook Y.H."/>
            <person name="Kim B.J."/>
        </authorList>
    </citation>
    <scope>NUCLEOTIDE SEQUENCE [LARGE SCALE GENOMIC DNA]</scope>
    <source>
        <strain evidence="1 2">50594</strain>
    </source>
</reference>
<gene>
    <name evidence="1" type="ORF">MASS_3422</name>
</gene>